<feature type="region of interest" description="Disordered" evidence="1">
    <location>
        <begin position="123"/>
        <end position="159"/>
    </location>
</feature>
<feature type="compositionally biased region" description="Polar residues" evidence="1">
    <location>
        <begin position="56"/>
        <end position="67"/>
    </location>
</feature>
<gene>
    <name evidence="2" type="ORF">EVAR_8797_1</name>
</gene>
<sequence length="159" mass="17870">MKTLVVRVVDTFFRSLFQSCARCRTVVRRRGRASATTQQRREVQGAPPQWAAETDATASRETITQTRGDVGEQSRRERPARPARGHAASRRAVAVHTSMDKMNKRKLTEARCDVKLLDVSATHCAADPVASKRRFPRQRRRGPFGVEPPPPYLSPHPLS</sequence>
<dbReference type="Proteomes" id="UP000299102">
    <property type="component" value="Unassembled WGS sequence"/>
</dbReference>
<reference evidence="2 3" key="1">
    <citation type="journal article" date="2019" name="Commun. Biol.">
        <title>The bagworm genome reveals a unique fibroin gene that provides high tensile strength.</title>
        <authorList>
            <person name="Kono N."/>
            <person name="Nakamura H."/>
            <person name="Ohtoshi R."/>
            <person name="Tomita M."/>
            <person name="Numata K."/>
            <person name="Arakawa K."/>
        </authorList>
    </citation>
    <scope>NUCLEOTIDE SEQUENCE [LARGE SCALE GENOMIC DNA]</scope>
</reference>
<feature type="compositionally biased region" description="Basic and acidic residues" evidence="1">
    <location>
        <begin position="69"/>
        <end position="80"/>
    </location>
</feature>
<evidence type="ECO:0000256" key="1">
    <source>
        <dbReference type="SAM" id="MobiDB-lite"/>
    </source>
</evidence>
<evidence type="ECO:0000313" key="2">
    <source>
        <dbReference type="EMBL" id="GBP17440.1"/>
    </source>
</evidence>
<accession>A0A4C1TTW5</accession>
<organism evidence="2 3">
    <name type="scientific">Eumeta variegata</name>
    <name type="common">Bagworm moth</name>
    <name type="synonym">Eumeta japonica</name>
    <dbReference type="NCBI Taxonomy" id="151549"/>
    <lineage>
        <taxon>Eukaryota</taxon>
        <taxon>Metazoa</taxon>
        <taxon>Ecdysozoa</taxon>
        <taxon>Arthropoda</taxon>
        <taxon>Hexapoda</taxon>
        <taxon>Insecta</taxon>
        <taxon>Pterygota</taxon>
        <taxon>Neoptera</taxon>
        <taxon>Endopterygota</taxon>
        <taxon>Lepidoptera</taxon>
        <taxon>Glossata</taxon>
        <taxon>Ditrysia</taxon>
        <taxon>Tineoidea</taxon>
        <taxon>Psychidae</taxon>
        <taxon>Oiketicinae</taxon>
        <taxon>Eumeta</taxon>
    </lineage>
</organism>
<keyword evidence="3" id="KW-1185">Reference proteome</keyword>
<proteinExistence type="predicted"/>
<name>A0A4C1TTW5_EUMVA</name>
<feature type="compositionally biased region" description="Pro residues" evidence="1">
    <location>
        <begin position="146"/>
        <end position="159"/>
    </location>
</feature>
<evidence type="ECO:0000313" key="3">
    <source>
        <dbReference type="Proteomes" id="UP000299102"/>
    </source>
</evidence>
<dbReference type="AlphaFoldDB" id="A0A4C1TTW5"/>
<feature type="compositionally biased region" description="Basic residues" evidence="1">
    <location>
        <begin position="131"/>
        <end position="142"/>
    </location>
</feature>
<dbReference type="EMBL" id="BGZK01000087">
    <property type="protein sequence ID" value="GBP17440.1"/>
    <property type="molecule type" value="Genomic_DNA"/>
</dbReference>
<protein>
    <submittedName>
        <fullName evidence="2">Uncharacterized protein</fullName>
    </submittedName>
</protein>
<feature type="region of interest" description="Disordered" evidence="1">
    <location>
        <begin position="28"/>
        <end position="105"/>
    </location>
</feature>
<comment type="caution">
    <text evidence="2">The sequence shown here is derived from an EMBL/GenBank/DDBJ whole genome shotgun (WGS) entry which is preliminary data.</text>
</comment>